<dbReference type="Proteomes" id="UP001202479">
    <property type="component" value="Unassembled WGS sequence"/>
</dbReference>
<dbReference type="GO" id="GO:0050661">
    <property type="term" value="F:NADP binding"/>
    <property type="evidence" value="ECO:0007669"/>
    <property type="project" value="InterPro"/>
</dbReference>
<feature type="domain" description="3-hydroxyisobutyrate dehydrogenase-like NAD-binding" evidence="9">
    <location>
        <begin position="241"/>
        <end position="364"/>
    </location>
</feature>
<evidence type="ECO:0000256" key="1">
    <source>
        <dbReference type="ARBA" id="ARBA00005109"/>
    </source>
</evidence>
<feature type="domain" description="6-phosphogluconate dehydrogenase NADP-binding" evidence="8">
    <location>
        <begin position="53"/>
        <end position="236"/>
    </location>
</feature>
<evidence type="ECO:0000313" key="10">
    <source>
        <dbReference type="EMBL" id="KAI3403069.1"/>
    </source>
</evidence>
<reference evidence="10" key="1">
    <citation type="journal article" date="2022" name="DNA Res.">
        <title>Genome analysis of five recently described species of the CUG-Ser clade uncovers Candida theae as a new hybrid lineage with pathogenic potential in the Candida parapsilosis species complex.</title>
        <authorList>
            <person name="Mixao V."/>
            <person name="Del Olmo V."/>
            <person name="Hegedusova E."/>
            <person name="Saus E."/>
            <person name="Pryszcz L."/>
            <person name="Cillingova A."/>
            <person name="Nosek J."/>
            <person name="Gabaldon T."/>
        </authorList>
    </citation>
    <scope>NUCLEOTIDE SEQUENCE</scope>
    <source>
        <strain evidence="10">CBS 10844</strain>
    </source>
</reference>
<evidence type="ECO:0000259" key="8">
    <source>
        <dbReference type="Pfam" id="PF03446"/>
    </source>
</evidence>
<evidence type="ECO:0000256" key="5">
    <source>
        <dbReference type="ARBA" id="ARBA00023002"/>
    </source>
</evidence>
<dbReference type="SUPFAM" id="SSF48179">
    <property type="entry name" value="6-phosphogluconate dehydrogenase C-terminal domain-like"/>
    <property type="match status" value="1"/>
</dbReference>
<keyword evidence="4" id="KW-0101">Branched-chain amino acid catabolism</keyword>
<dbReference type="PANTHER" id="PTHR22981">
    <property type="entry name" value="3-HYDROXYISOBUTYRATE DEHYDROGENASE-RELATED"/>
    <property type="match status" value="1"/>
</dbReference>
<dbReference type="Pfam" id="PF14833">
    <property type="entry name" value="NAD_binding_11"/>
    <property type="match status" value="1"/>
</dbReference>
<evidence type="ECO:0000313" key="11">
    <source>
        <dbReference type="Proteomes" id="UP001202479"/>
    </source>
</evidence>
<keyword evidence="11" id="KW-1185">Reference proteome</keyword>
<comment type="pathway">
    <text evidence="1">Amino-acid degradation; L-valine degradation.</text>
</comment>
<keyword evidence="5" id="KW-0560">Oxidoreductase</keyword>
<dbReference type="EC" id="1.1.1.31" evidence="3"/>
<evidence type="ECO:0000256" key="7">
    <source>
        <dbReference type="ARBA" id="ARBA00049197"/>
    </source>
</evidence>
<name>A0AAI9WWT9_9ASCO</name>
<dbReference type="EMBL" id="JAHUZD010000138">
    <property type="protein sequence ID" value="KAI3403069.1"/>
    <property type="molecule type" value="Genomic_DNA"/>
</dbReference>
<dbReference type="InterPro" id="IPR008927">
    <property type="entry name" value="6-PGluconate_DH-like_C_sf"/>
</dbReference>
<dbReference type="Gene3D" id="3.40.50.720">
    <property type="entry name" value="NAD(P)-binding Rossmann-like Domain"/>
    <property type="match status" value="1"/>
</dbReference>
<dbReference type="InterPro" id="IPR013328">
    <property type="entry name" value="6PGD_dom2"/>
</dbReference>
<protein>
    <recommendedName>
        <fullName evidence="3">3-hydroxyisobutyrate dehydrogenase</fullName>
        <ecNumber evidence="3">1.1.1.31</ecNumber>
    </recommendedName>
</protein>
<evidence type="ECO:0000256" key="6">
    <source>
        <dbReference type="ARBA" id="ARBA00023027"/>
    </source>
</evidence>
<dbReference type="PANTHER" id="PTHR22981:SF7">
    <property type="entry name" value="3-HYDROXYISOBUTYRATE DEHYDROGENASE, MITOCHONDRIAL"/>
    <property type="match status" value="1"/>
</dbReference>
<dbReference type="PROSITE" id="PS00895">
    <property type="entry name" value="3_HYDROXYISOBUT_DH"/>
    <property type="match status" value="1"/>
</dbReference>
<dbReference type="Pfam" id="PF03446">
    <property type="entry name" value="NAD_binding_2"/>
    <property type="match status" value="1"/>
</dbReference>
<comment type="caution">
    <text evidence="10">The sequence shown here is derived from an EMBL/GenBank/DDBJ whole genome shotgun (WGS) entry which is preliminary data.</text>
</comment>
<dbReference type="Gene3D" id="1.10.1040.10">
    <property type="entry name" value="N-(1-d-carboxylethyl)-l-norvaline Dehydrogenase, domain 2"/>
    <property type="match status" value="1"/>
</dbReference>
<dbReference type="GO" id="GO:0008442">
    <property type="term" value="F:3-hydroxyisobutyrate dehydrogenase activity"/>
    <property type="evidence" value="ECO:0007669"/>
    <property type="project" value="UniProtKB-EC"/>
</dbReference>
<dbReference type="SUPFAM" id="SSF51735">
    <property type="entry name" value="NAD(P)-binding Rossmann-fold domains"/>
    <property type="match status" value="1"/>
</dbReference>
<gene>
    <name evidence="10" type="ORF">KGF56_004129</name>
</gene>
<evidence type="ECO:0000256" key="4">
    <source>
        <dbReference type="ARBA" id="ARBA00022456"/>
    </source>
</evidence>
<dbReference type="InterPro" id="IPR002204">
    <property type="entry name" value="3-OH-isobutyrate_DH-rel_CS"/>
</dbReference>
<proteinExistence type="inferred from homology"/>
<dbReference type="AlphaFoldDB" id="A0AAI9WWT9"/>
<dbReference type="GO" id="GO:0005739">
    <property type="term" value="C:mitochondrion"/>
    <property type="evidence" value="ECO:0007669"/>
    <property type="project" value="TreeGrafter"/>
</dbReference>
<accession>A0AAI9WWT9</accession>
<keyword evidence="6" id="KW-0520">NAD</keyword>
<evidence type="ECO:0000256" key="3">
    <source>
        <dbReference type="ARBA" id="ARBA00012991"/>
    </source>
</evidence>
<dbReference type="GO" id="GO:0006574">
    <property type="term" value="P:L-valine catabolic process"/>
    <property type="evidence" value="ECO:0007669"/>
    <property type="project" value="TreeGrafter"/>
</dbReference>
<comment type="similarity">
    <text evidence="2">Belongs to the HIBADH-related family. 3-hydroxyisobutyrate dehydrogenase subfamily.</text>
</comment>
<dbReference type="GO" id="GO:0051287">
    <property type="term" value="F:NAD binding"/>
    <property type="evidence" value="ECO:0007669"/>
    <property type="project" value="InterPro"/>
</dbReference>
<dbReference type="RefSeq" id="XP_049178816.1">
    <property type="nucleotide sequence ID" value="XM_049325536.1"/>
</dbReference>
<dbReference type="GeneID" id="73381744"/>
<evidence type="ECO:0000259" key="9">
    <source>
        <dbReference type="Pfam" id="PF14833"/>
    </source>
</evidence>
<evidence type="ECO:0000256" key="2">
    <source>
        <dbReference type="ARBA" id="ARBA00006013"/>
    </source>
</evidence>
<organism evidence="10 11">
    <name type="scientific">Candida oxycetoniae</name>
    <dbReference type="NCBI Taxonomy" id="497107"/>
    <lineage>
        <taxon>Eukaryota</taxon>
        <taxon>Fungi</taxon>
        <taxon>Dikarya</taxon>
        <taxon>Ascomycota</taxon>
        <taxon>Saccharomycotina</taxon>
        <taxon>Pichiomycetes</taxon>
        <taxon>Debaryomycetaceae</taxon>
        <taxon>Candida/Lodderomyces clade</taxon>
        <taxon>Candida</taxon>
    </lineage>
</organism>
<sequence>MTEELWVNTGFLGYFTLTVKMYRSALFHSTRLSKKAICSRRFFSTQSQVLTNYAFVGLGQMGQHMARHIYENLDAKEDHLYIYDTVPEAITNFVDTVTTQTPQHKELLTVLPNLSSFVTGVEGQLDFIVTMVPEGKHVKSVVEEIITAYEQNGYTPNYKTTIVDSSTIDIPTSRLVHKYVKETIPEFDFIDAPVSGGVAGARKGTLSFMLSRDNHQDISPELTKLLSKMGKNLFPCGRNHGTGLAAKLSNNYLLAITNLATADSFQLAKAFGLNLQNYAKLVAVSTGKSWASVDNCPIEGVYPADYNLPADHGFNGGFITKLTRKDVVLATDCAKDQDRFLFLGEVGRHWYDKACERKDIAERDLGVLYEWLGDLKQDKNGDVIDTKG</sequence>
<dbReference type="InterPro" id="IPR036291">
    <property type="entry name" value="NAD(P)-bd_dom_sf"/>
</dbReference>
<dbReference type="InterPro" id="IPR006115">
    <property type="entry name" value="6PGDH_NADP-bd"/>
</dbReference>
<comment type="catalytic activity">
    <reaction evidence="7">
        <text>3-hydroxy-2-methylpropanoate + NAD(+) = 2-methyl-3-oxopropanoate + NADH + H(+)</text>
        <dbReference type="Rhea" id="RHEA:17681"/>
        <dbReference type="ChEBI" id="CHEBI:11805"/>
        <dbReference type="ChEBI" id="CHEBI:15378"/>
        <dbReference type="ChEBI" id="CHEBI:57540"/>
        <dbReference type="ChEBI" id="CHEBI:57700"/>
        <dbReference type="ChEBI" id="CHEBI:57945"/>
        <dbReference type="EC" id="1.1.1.31"/>
    </reaction>
</comment>
<dbReference type="InterPro" id="IPR029154">
    <property type="entry name" value="HIBADH-like_NADP-bd"/>
</dbReference>